<dbReference type="EMBL" id="PCSR01000033">
    <property type="protein sequence ID" value="PIP53359.1"/>
    <property type="molecule type" value="Genomic_DNA"/>
</dbReference>
<dbReference type="NCBIfam" id="TIGR01079">
    <property type="entry name" value="rplX_bact"/>
    <property type="match status" value="1"/>
</dbReference>
<dbReference type="InterPro" id="IPR057264">
    <property type="entry name" value="Ribosomal_uL24_C"/>
</dbReference>
<evidence type="ECO:0000259" key="6">
    <source>
        <dbReference type="SMART" id="SM00739"/>
    </source>
</evidence>
<dbReference type="Proteomes" id="UP000229459">
    <property type="component" value="Unassembled WGS sequence"/>
</dbReference>
<comment type="caution">
    <text evidence="7">The sequence shown here is derived from an EMBL/GenBank/DDBJ whole genome shotgun (WGS) entry which is preliminary data.</text>
</comment>
<evidence type="ECO:0000256" key="3">
    <source>
        <dbReference type="ARBA" id="ARBA00023274"/>
    </source>
</evidence>
<dbReference type="InterPro" id="IPR005824">
    <property type="entry name" value="KOW"/>
</dbReference>
<comment type="similarity">
    <text evidence="1 5">Belongs to the universal ribosomal protein uL24 family.</text>
</comment>
<dbReference type="GO" id="GO:0006412">
    <property type="term" value="P:translation"/>
    <property type="evidence" value="ECO:0007669"/>
    <property type="project" value="UniProtKB-UniRule"/>
</dbReference>
<dbReference type="Gene3D" id="2.30.30.30">
    <property type="match status" value="1"/>
</dbReference>
<keyword evidence="5" id="KW-0694">RNA-binding</keyword>
<dbReference type="SUPFAM" id="SSF50104">
    <property type="entry name" value="Translation proteins SH3-like domain"/>
    <property type="match status" value="1"/>
</dbReference>
<sequence length="120" mass="13287">MKQIITKAKIKKGDTVTINTGKDAGKKGMVEKVFIANSRILIKGVNIVKKHVKPKGKNQPGQIISLEKPISLSNATLICPNCNKATRVGYKIINKNKQRICKKCKQVIETKKTESNKTSK</sequence>
<gene>
    <name evidence="5" type="primary">rplX</name>
    <name evidence="7" type="ORF">COX08_01500</name>
</gene>
<dbReference type="Pfam" id="PF00467">
    <property type="entry name" value="KOW"/>
    <property type="match status" value="1"/>
</dbReference>
<evidence type="ECO:0000256" key="4">
    <source>
        <dbReference type="ARBA" id="ARBA00035206"/>
    </source>
</evidence>
<keyword evidence="5" id="KW-0699">rRNA-binding</keyword>
<protein>
    <recommendedName>
        <fullName evidence="4 5">Large ribosomal subunit protein uL24</fullName>
    </recommendedName>
</protein>
<evidence type="ECO:0000313" key="7">
    <source>
        <dbReference type="EMBL" id="PIP53359.1"/>
    </source>
</evidence>
<dbReference type="InterPro" id="IPR014722">
    <property type="entry name" value="Rib_uL2_dom2"/>
</dbReference>
<name>A0A2H0B6V1_9BACT</name>
<comment type="subunit">
    <text evidence="5">Part of the 50S ribosomal subunit.</text>
</comment>
<dbReference type="AlphaFoldDB" id="A0A2H0B6V1"/>
<dbReference type="Pfam" id="PF17136">
    <property type="entry name" value="ribosomal_L24"/>
    <property type="match status" value="1"/>
</dbReference>
<dbReference type="InterPro" id="IPR041988">
    <property type="entry name" value="Ribosomal_uL24_KOW"/>
</dbReference>
<organism evidence="7 8">
    <name type="scientific">Candidatus Beckwithbacteria bacterium CG23_combo_of_CG06-09_8_20_14_all_34_8</name>
    <dbReference type="NCBI Taxonomy" id="1974497"/>
    <lineage>
        <taxon>Bacteria</taxon>
        <taxon>Candidatus Beckwithiibacteriota</taxon>
    </lineage>
</organism>
<evidence type="ECO:0000256" key="2">
    <source>
        <dbReference type="ARBA" id="ARBA00022980"/>
    </source>
</evidence>
<dbReference type="SMART" id="SM00739">
    <property type="entry name" value="KOW"/>
    <property type="match status" value="1"/>
</dbReference>
<comment type="function">
    <text evidence="5">One of the proteins that surrounds the polypeptide exit tunnel on the outside of the subunit.</text>
</comment>
<dbReference type="InterPro" id="IPR003256">
    <property type="entry name" value="Ribosomal_uL24"/>
</dbReference>
<dbReference type="GO" id="GO:0005840">
    <property type="term" value="C:ribosome"/>
    <property type="evidence" value="ECO:0007669"/>
    <property type="project" value="UniProtKB-KW"/>
</dbReference>
<keyword evidence="3 5" id="KW-0687">Ribonucleoprotein</keyword>
<evidence type="ECO:0000256" key="1">
    <source>
        <dbReference type="ARBA" id="ARBA00010618"/>
    </source>
</evidence>
<comment type="function">
    <text evidence="5">One of two assembly initiator proteins, it binds directly to the 5'-end of the 23S rRNA, where it nucleates assembly of the 50S subunit.</text>
</comment>
<dbReference type="HAMAP" id="MF_01326_B">
    <property type="entry name" value="Ribosomal_uL24_B"/>
    <property type="match status" value="1"/>
</dbReference>
<keyword evidence="2 5" id="KW-0689">Ribosomal protein</keyword>
<proteinExistence type="inferred from homology"/>
<feature type="domain" description="KOW" evidence="6">
    <location>
        <begin position="9"/>
        <end position="36"/>
    </location>
</feature>
<dbReference type="GO" id="GO:0019843">
    <property type="term" value="F:rRNA binding"/>
    <property type="evidence" value="ECO:0007669"/>
    <property type="project" value="UniProtKB-UniRule"/>
</dbReference>
<accession>A0A2H0B6V1</accession>
<dbReference type="PANTHER" id="PTHR12903">
    <property type="entry name" value="MITOCHONDRIAL RIBOSOMAL PROTEIN L24"/>
    <property type="match status" value="1"/>
</dbReference>
<evidence type="ECO:0000313" key="8">
    <source>
        <dbReference type="Proteomes" id="UP000229459"/>
    </source>
</evidence>
<dbReference type="GO" id="GO:1990904">
    <property type="term" value="C:ribonucleoprotein complex"/>
    <property type="evidence" value="ECO:0007669"/>
    <property type="project" value="UniProtKB-KW"/>
</dbReference>
<evidence type="ECO:0000256" key="5">
    <source>
        <dbReference type="HAMAP-Rule" id="MF_01326"/>
    </source>
</evidence>
<dbReference type="GO" id="GO:0003735">
    <property type="term" value="F:structural constituent of ribosome"/>
    <property type="evidence" value="ECO:0007669"/>
    <property type="project" value="InterPro"/>
</dbReference>
<dbReference type="CDD" id="cd06089">
    <property type="entry name" value="KOW_RPL26"/>
    <property type="match status" value="1"/>
</dbReference>
<dbReference type="InterPro" id="IPR008991">
    <property type="entry name" value="Translation_prot_SH3-like_sf"/>
</dbReference>
<reference evidence="7 8" key="1">
    <citation type="submission" date="2017-09" db="EMBL/GenBank/DDBJ databases">
        <title>Depth-based differentiation of microbial function through sediment-hosted aquifers and enrichment of novel symbionts in the deep terrestrial subsurface.</title>
        <authorList>
            <person name="Probst A.J."/>
            <person name="Ladd B."/>
            <person name="Jarett J.K."/>
            <person name="Geller-Mcgrath D.E."/>
            <person name="Sieber C.M."/>
            <person name="Emerson J.B."/>
            <person name="Anantharaman K."/>
            <person name="Thomas B.C."/>
            <person name="Malmstrom R."/>
            <person name="Stieglmeier M."/>
            <person name="Klingl A."/>
            <person name="Woyke T."/>
            <person name="Ryan C.M."/>
            <person name="Banfield J.F."/>
        </authorList>
    </citation>
    <scope>NUCLEOTIDE SEQUENCE [LARGE SCALE GENOMIC DNA]</scope>
    <source>
        <strain evidence="7">CG23_combo_of_CG06-09_8_20_14_all_34_8</strain>
    </source>
</reference>